<dbReference type="OrthoDB" id="5382953at2759"/>
<evidence type="ECO:0008006" key="4">
    <source>
        <dbReference type="Google" id="ProtNLM"/>
    </source>
</evidence>
<protein>
    <recommendedName>
        <fullName evidence="4">DNA (cytosine-5)-methyltransferase 1 replication foci domain-containing protein</fullName>
    </recommendedName>
</protein>
<evidence type="ECO:0000313" key="2">
    <source>
        <dbReference type="EMBL" id="KAJ5152318.1"/>
    </source>
</evidence>
<feature type="region of interest" description="Disordered" evidence="1">
    <location>
        <begin position="346"/>
        <end position="453"/>
    </location>
</feature>
<feature type="compositionally biased region" description="Basic and acidic residues" evidence="1">
    <location>
        <begin position="425"/>
        <end position="435"/>
    </location>
</feature>
<proteinExistence type="predicted"/>
<accession>A0A9W9LF93</accession>
<feature type="compositionally biased region" description="Acidic residues" evidence="1">
    <location>
        <begin position="411"/>
        <end position="424"/>
    </location>
</feature>
<evidence type="ECO:0000313" key="3">
    <source>
        <dbReference type="Proteomes" id="UP001146351"/>
    </source>
</evidence>
<dbReference type="AlphaFoldDB" id="A0A9W9LF93"/>
<name>A0A9W9LF93_9EURO</name>
<dbReference type="Proteomes" id="UP001146351">
    <property type="component" value="Unassembled WGS sequence"/>
</dbReference>
<reference evidence="2" key="2">
    <citation type="journal article" date="2023" name="IMA Fungus">
        <title>Comparative genomic study of the Penicillium genus elucidates a diverse pangenome and 15 lateral gene transfer events.</title>
        <authorList>
            <person name="Petersen C."/>
            <person name="Sorensen T."/>
            <person name="Nielsen M.R."/>
            <person name="Sondergaard T.E."/>
            <person name="Sorensen J.L."/>
            <person name="Fitzpatrick D.A."/>
            <person name="Frisvad J.C."/>
            <person name="Nielsen K.L."/>
        </authorList>
    </citation>
    <scope>NUCLEOTIDE SEQUENCE</scope>
    <source>
        <strain evidence="2">IBT 21917</strain>
    </source>
</reference>
<dbReference type="EMBL" id="JAPQKO010000008">
    <property type="protein sequence ID" value="KAJ5152318.1"/>
    <property type="molecule type" value="Genomic_DNA"/>
</dbReference>
<comment type="caution">
    <text evidence="2">The sequence shown here is derived from an EMBL/GenBank/DDBJ whole genome shotgun (WGS) entry which is preliminary data.</text>
</comment>
<organism evidence="2 3">
    <name type="scientific">Penicillium capsulatum</name>
    <dbReference type="NCBI Taxonomy" id="69766"/>
    <lineage>
        <taxon>Eukaryota</taxon>
        <taxon>Fungi</taxon>
        <taxon>Dikarya</taxon>
        <taxon>Ascomycota</taxon>
        <taxon>Pezizomycotina</taxon>
        <taxon>Eurotiomycetes</taxon>
        <taxon>Eurotiomycetidae</taxon>
        <taxon>Eurotiales</taxon>
        <taxon>Aspergillaceae</taxon>
        <taxon>Penicillium</taxon>
    </lineage>
</organism>
<feature type="region of interest" description="Disordered" evidence="1">
    <location>
        <begin position="467"/>
        <end position="495"/>
    </location>
</feature>
<evidence type="ECO:0000256" key="1">
    <source>
        <dbReference type="SAM" id="MobiDB-lite"/>
    </source>
</evidence>
<feature type="region of interest" description="Disordered" evidence="1">
    <location>
        <begin position="238"/>
        <end position="259"/>
    </location>
</feature>
<reference evidence="2" key="1">
    <citation type="submission" date="2022-11" db="EMBL/GenBank/DDBJ databases">
        <authorList>
            <person name="Petersen C."/>
        </authorList>
    </citation>
    <scope>NUCLEOTIDE SEQUENCE</scope>
    <source>
        <strain evidence="2">IBT 21917</strain>
    </source>
</reference>
<keyword evidence="3" id="KW-1185">Reference proteome</keyword>
<sequence length="613" mass="69527">MTAREETVLRPTDPAIADENDWPEFSLTDVKVLRPGKKLYANLLEAHDQNPVQVIGCLELKKDQEHLALDPDSLSKRIVIDDVVHYAYGQTEDRSVELWVAGKAGWYQISPAKNYLPTFNRMVQAVDMYYFLMDKHQHGKKRLNPSFKSLCDQYTFHTHGDCETREQSAEEFAGQAPFLIRCMIEDEDDLAWKKTHVFVHFRRHFNVSNRCRASPQLVDTDCGSFQDVYTKTMELLHPNSTDDEDASEETPVSTPRPDPAVIAKSQTQAIYQLIRDLREEGHLAKRRLHIDLLTERLSDRYSFSKENARKIIDARASAVVEKLDDEDTPGFRWSRYVIHRELTNAANHSNPLPPALLTPLQPLEDSSDEEDLARTQKSVLRPKTHSVSNKLMGKRNRNGTVNPQTDQADEHSEDGEDETMEDVDTPSKTRGHELIRTPLASAKPQSRSTLSEDGPAATLLKKMLRETHQPPPNTTPNTSSTTLDLNATLPPIDLNGTTESETWTCRMAGCAKVLTSKGTERKKEIEKHASEHDWDTQMRVELVETERRMHTALPVSNLMQYLVNQHYQQMRAAFPEIYPVENGVPNGTGVHPEPSTSTPTPQPSIEQDEEVLG</sequence>
<feature type="region of interest" description="Disordered" evidence="1">
    <location>
        <begin position="583"/>
        <end position="613"/>
    </location>
</feature>
<gene>
    <name evidence="2" type="ORF">N7492_010613</name>
</gene>